<keyword evidence="2" id="KW-0732">Signal</keyword>
<reference evidence="3 4" key="1">
    <citation type="submission" date="2016-10" db="EMBL/GenBank/DDBJ databases">
        <authorList>
            <person name="de Groot N.N."/>
        </authorList>
    </citation>
    <scope>NUCLEOTIDE SEQUENCE [LARGE SCALE GENOMIC DNA]</scope>
    <source>
        <strain evidence="3 4">CGMCC 4.2023</strain>
    </source>
</reference>
<feature type="signal peptide" evidence="2">
    <location>
        <begin position="1"/>
        <end position="23"/>
    </location>
</feature>
<keyword evidence="4" id="KW-1185">Reference proteome</keyword>
<evidence type="ECO:0000313" key="3">
    <source>
        <dbReference type="EMBL" id="SEG81968.1"/>
    </source>
</evidence>
<dbReference type="AlphaFoldDB" id="A0A1H6D9T5"/>
<dbReference type="Proteomes" id="UP000236754">
    <property type="component" value="Unassembled WGS sequence"/>
</dbReference>
<dbReference type="EMBL" id="FNVU01000013">
    <property type="protein sequence ID" value="SEG81968.1"/>
    <property type="molecule type" value="Genomic_DNA"/>
</dbReference>
<keyword evidence="1" id="KW-1133">Transmembrane helix</keyword>
<keyword evidence="1" id="KW-0472">Membrane</keyword>
<proteinExistence type="predicted"/>
<evidence type="ECO:0008006" key="5">
    <source>
        <dbReference type="Google" id="ProtNLM"/>
    </source>
</evidence>
<evidence type="ECO:0000256" key="1">
    <source>
        <dbReference type="SAM" id="Phobius"/>
    </source>
</evidence>
<organism evidence="3 4">
    <name type="scientific">Actinacidiphila yanglinensis</name>
    <dbReference type="NCBI Taxonomy" id="310779"/>
    <lineage>
        <taxon>Bacteria</taxon>
        <taxon>Bacillati</taxon>
        <taxon>Actinomycetota</taxon>
        <taxon>Actinomycetes</taxon>
        <taxon>Kitasatosporales</taxon>
        <taxon>Streptomycetaceae</taxon>
        <taxon>Actinacidiphila</taxon>
    </lineage>
</organism>
<dbReference type="OrthoDB" id="4231731at2"/>
<evidence type="ECO:0000313" key="4">
    <source>
        <dbReference type="Proteomes" id="UP000236754"/>
    </source>
</evidence>
<dbReference type="RefSeq" id="WP_103888562.1">
    <property type="nucleotide sequence ID" value="NZ_FNVU01000013.1"/>
</dbReference>
<protein>
    <recommendedName>
        <fullName evidence="5">DUF3592 domain-containing protein</fullName>
    </recommendedName>
</protein>
<keyword evidence="1" id="KW-0812">Transmembrane</keyword>
<feature type="transmembrane region" description="Helical" evidence="1">
    <location>
        <begin position="114"/>
        <end position="131"/>
    </location>
</feature>
<feature type="chain" id="PRO_5009295736" description="DUF3592 domain-containing protein" evidence="2">
    <location>
        <begin position="24"/>
        <end position="132"/>
    </location>
</feature>
<name>A0A1H6D9T5_9ACTN</name>
<accession>A0A1H6D9T5</accession>
<sequence>MFFMVLSSALLVAGICGLGKAIADEAAFLRVRRNGVEISADVVGNDASPSPNQNAYHLNPVVRYHVNGRAYEAAVCNPGSRGHVGSGMTILVHPDHPYAPYDRYGGIGTRSRNLVLLFALTVALFVLMLATR</sequence>
<evidence type="ECO:0000256" key="2">
    <source>
        <dbReference type="SAM" id="SignalP"/>
    </source>
</evidence>
<gene>
    <name evidence="3" type="ORF">SAMN05216223_11349</name>
</gene>